<evidence type="ECO:0000256" key="2">
    <source>
        <dbReference type="ARBA" id="ARBA00012425"/>
    </source>
</evidence>
<evidence type="ECO:0000259" key="16">
    <source>
        <dbReference type="PROSITE" id="PS50011"/>
    </source>
</evidence>
<evidence type="ECO:0000256" key="3">
    <source>
        <dbReference type="ARBA" id="ARBA00022527"/>
    </source>
</evidence>
<dbReference type="GO" id="GO:0005634">
    <property type="term" value="C:nucleus"/>
    <property type="evidence" value="ECO:0007669"/>
    <property type="project" value="TreeGrafter"/>
</dbReference>
<feature type="domain" description="Protein kinase" evidence="16">
    <location>
        <begin position="7"/>
        <end position="464"/>
    </location>
</feature>
<evidence type="ECO:0000256" key="7">
    <source>
        <dbReference type="ARBA" id="ARBA00022777"/>
    </source>
</evidence>
<dbReference type="GeneID" id="39984447"/>
<dbReference type="GO" id="GO:0005524">
    <property type="term" value="F:ATP binding"/>
    <property type="evidence" value="ECO:0007669"/>
    <property type="project" value="UniProtKB-UniRule"/>
</dbReference>
<dbReference type="STRING" id="67003.A0A1X0NZD5"/>
<dbReference type="CDD" id="cd07829">
    <property type="entry name" value="STKc_CDK_like"/>
    <property type="match status" value="1"/>
</dbReference>
<dbReference type="InterPro" id="IPR011009">
    <property type="entry name" value="Kinase-like_dom_sf"/>
</dbReference>
<dbReference type="InterPro" id="IPR017441">
    <property type="entry name" value="Protein_kinase_ATP_BS"/>
</dbReference>
<dbReference type="VEuPathDB" id="TriTrypDB:TM35_000101760"/>
<dbReference type="PANTHER" id="PTHR24056:SF552">
    <property type="entry name" value="CELL DIVISION CONTROL PROTEIN 2 HOMOLOG 4"/>
    <property type="match status" value="1"/>
</dbReference>
<comment type="function">
    <text evidence="11">Probably involved in the control of the cell cycle.</text>
</comment>
<dbReference type="OrthoDB" id="276735at2759"/>
<proteinExistence type="inferred from homology"/>
<comment type="subunit">
    <text evidence="12">Forms a stable but non-covalent complex with a regulatory subunit and with a cyclin.</text>
</comment>
<reference evidence="17 18" key="1">
    <citation type="submission" date="2017-03" db="EMBL/GenBank/DDBJ databases">
        <title>An alternative strategy for trypanosome survival in the mammalian bloodstream revealed through genome and transcriptome analysis of the ubiquitous bovine parasite Trypanosoma (Megatrypanum) theileri.</title>
        <authorList>
            <person name="Kelly S."/>
            <person name="Ivens A."/>
            <person name="Mott A."/>
            <person name="O'Neill E."/>
            <person name="Emms D."/>
            <person name="Macleod O."/>
            <person name="Voorheis P."/>
            <person name="Matthews J."/>
            <person name="Matthews K."/>
            <person name="Carrington M."/>
        </authorList>
    </citation>
    <scope>NUCLEOTIDE SEQUENCE [LARGE SCALE GENOMIC DNA]</scope>
    <source>
        <strain evidence="17">Edinburgh</strain>
    </source>
</reference>
<keyword evidence="4" id="KW-0597">Phosphoprotein</keyword>
<dbReference type="FunFam" id="3.30.200.20:FF:000375">
    <property type="entry name" value="Cell division related protein kinase 2"/>
    <property type="match status" value="1"/>
</dbReference>
<dbReference type="InterPro" id="IPR050108">
    <property type="entry name" value="CDK"/>
</dbReference>
<name>A0A1X0NZD5_9TRYP</name>
<evidence type="ECO:0000313" key="18">
    <source>
        <dbReference type="Proteomes" id="UP000192257"/>
    </source>
</evidence>
<accession>A0A1X0NZD5</accession>
<keyword evidence="5" id="KW-0808">Transferase</keyword>
<comment type="similarity">
    <text evidence="1">Belongs to the protein kinase superfamily. CMGC Ser/Thr protein kinase family. CDC2/CDKX subfamily.</text>
</comment>
<evidence type="ECO:0000256" key="9">
    <source>
        <dbReference type="ARBA" id="ARBA00047811"/>
    </source>
</evidence>
<keyword evidence="18" id="KW-1185">Reference proteome</keyword>
<keyword evidence="7" id="KW-0418">Kinase</keyword>
<dbReference type="EMBL" id="NBCO01000010">
    <property type="protein sequence ID" value="ORC89908.1"/>
    <property type="molecule type" value="Genomic_DNA"/>
</dbReference>
<keyword evidence="8 13" id="KW-0067">ATP-binding</keyword>
<evidence type="ECO:0000256" key="4">
    <source>
        <dbReference type="ARBA" id="ARBA00022553"/>
    </source>
</evidence>
<dbReference type="InterPro" id="IPR008271">
    <property type="entry name" value="Ser/Thr_kinase_AS"/>
</dbReference>
<comment type="caution">
    <text evidence="17">The sequence shown here is derived from an EMBL/GenBank/DDBJ whole genome shotgun (WGS) entry which is preliminary data.</text>
</comment>
<keyword evidence="3 14" id="KW-0723">Serine/threonine-protein kinase</keyword>
<dbReference type="RefSeq" id="XP_028883974.1">
    <property type="nucleotide sequence ID" value="XM_029024667.1"/>
</dbReference>
<feature type="compositionally biased region" description="Polar residues" evidence="15">
    <location>
        <begin position="371"/>
        <end position="387"/>
    </location>
</feature>
<evidence type="ECO:0000256" key="15">
    <source>
        <dbReference type="SAM" id="MobiDB-lite"/>
    </source>
</evidence>
<dbReference type="PROSITE" id="PS50011">
    <property type="entry name" value="PROTEIN_KINASE_DOM"/>
    <property type="match status" value="1"/>
</dbReference>
<sequence>MSTLNRLKCLEKLGEGTYGVVYKARELATGQIVAFKRMIINGEDEGVPATAIREVCLLRELKHDNIVSLRDVLFEPPKMTLVFEYCEYDLKKYMDRNRNKPVPELMKEVKQILRQVLVGLRYMHRKSVVHRDLKPENIFLNVGNTPHGMSKTTFSEGVINSRKNTIDTVISSATSQKANNGNEPNHSLNNTNFDHDTMHNNTRDGTTLENDRANVNEANENDINSDSSNLVVKLGDYGLARVENIPVKKYSHDVVSLWYRSPDVMMGTALYGFAVDMWSVGCIFAEMVTGKPLFSGRTDVDQLVKIFHLLGTPTPDNWPSMMTYPKTTQLLGAAQELVRKQAAVSAQKQQVTQTLQRSNVSQKPKERQQDTTRGNTVNQPSRSNAQGTDEDGNKGISADMDAIQKNFYKFPPELCFQPTFSEYVEVSHFRERAGDDGVDLLQKLVCYEPSQRLTAHEALCHPFMRNVTSRPRRPVDAMSTLLRQALEEHGLLGMSEKNE</sequence>
<comment type="catalytic activity">
    <reaction evidence="10">
        <text>L-seryl-[protein] + ATP = O-phospho-L-seryl-[protein] + ADP + H(+)</text>
        <dbReference type="Rhea" id="RHEA:17989"/>
        <dbReference type="Rhea" id="RHEA-COMP:9863"/>
        <dbReference type="Rhea" id="RHEA-COMP:11604"/>
        <dbReference type="ChEBI" id="CHEBI:15378"/>
        <dbReference type="ChEBI" id="CHEBI:29999"/>
        <dbReference type="ChEBI" id="CHEBI:30616"/>
        <dbReference type="ChEBI" id="CHEBI:83421"/>
        <dbReference type="ChEBI" id="CHEBI:456216"/>
        <dbReference type="EC" id="2.7.11.22"/>
    </reaction>
</comment>
<dbReference type="PANTHER" id="PTHR24056">
    <property type="entry name" value="CELL DIVISION PROTEIN KINASE"/>
    <property type="match status" value="1"/>
</dbReference>
<evidence type="ECO:0000313" key="17">
    <source>
        <dbReference type="EMBL" id="ORC89908.1"/>
    </source>
</evidence>
<organism evidence="17 18">
    <name type="scientific">Trypanosoma theileri</name>
    <dbReference type="NCBI Taxonomy" id="67003"/>
    <lineage>
        <taxon>Eukaryota</taxon>
        <taxon>Discoba</taxon>
        <taxon>Euglenozoa</taxon>
        <taxon>Kinetoplastea</taxon>
        <taxon>Metakinetoplastina</taxon>
        <taxon>Trypanosomatida</taxon>
        <taxon>Trypanosomatidae</taxon>
        <taxon>Trypanosoma</taxon>
    </lineage>
</organism>
<keyword evidence="6 13" id="KW-0547">Nucleotide-binding</keyword>
<feature type="binding site" evidence="13">
    <location>
        <position position="36"/>
    </location>
    <ligand>
        <name>ATP</name>
        <dbReference type="ChEBI" id="CHEBI:30616"/>
    </ligand>
</feature>
<dbReference type="GO" id="GO:0000278">
    <property type="term" value="P:mitotic cell cycle"/>
    <property type="evidence" value="ECO:0007669"/>
    <property type="project" value="UniProtKB-ARBA"/>
</dbReference>
<dbReference type="Pfam" id="PF00069">
    <property type="entry name" value="Pkinase"/>
    <property type="match status" value="2"/>
</dbReference>
<evidence type="ECO:0000256" key="13">
    <source>
        <dbReference type="PROSITE-ProRule" id="PRU10141"/>
    </source>
</evidence>
<dbReference type="Gene3D" id="1.10.510.10">
    <property type="entry name" value="Transferase(Phosphotransferase) domain 1"/>
    <property type="match status" value="3"/>
</dbReference>
<evidence type="ECO:0000256" key="11">
    <source>
        <dbReference type="ARBA" id="ARBA00059987"/>
    </source>
</evidence>
<dbReference type="SUPFAM" id="SSF56112">
    <property type="entry name" value="Protein kinase-like (PK-like)"/>
    <property type="match status" value="1"/>
</dbReference>
<evidence type="ECO:0000256" key="12">
    <source>
        <dbReference type="ARBA" id="ARBA00064639"/>
    </source>
</evidence>
<protein>
    <recommendedName>
        <fullName evidence="2">cyclin-dependent kinase</fullName>
        <ecNumber evidence="2">2.7.11.22</ecNumber>
    </recommendedName>
</protein>
<evidence type="ECO:0000256" key="10">
    <source>
        <dbReference type="ARBA" id="ARBA00048367"/>
    </source>
</evidence>
<evidence type="ECO:0000256" key="1">
    <source>
        <dbReference type="ARBA" id="ARBA00006485"/>
    </source>
</evidence>
<dbReference type="GO" id="GO:0004693">
    <property type="term" value="F:cyclin-dependent protein serine/threonine kinase activity"/>
    <property type="evidence" value="ECO:0007669"/>
    <property type="project" value="UniProtKB-EC"/>
</dbReference>
<gene>
    <name evidence="17" type="ORF">TM35_000101760</name>
</gene>
<evidence type="ECO:0000256" key="14">
    <source>
        <dbReference type="RuleBase" id="RU000304"/>
    </source>
</evidence>
<dbReference type="Gene3D" id="3.30.200.20">
    <property type="entry name" value="Phosphorylase Kinase, domain 1"/>
    <property type="match status" value="1"/>
</dbReference>
<evidence type="ECO:0000256" key="6">
    <source>
        <dbReference type="ARBA" id="ARBA00022741"/>
    </source>
</evidence>
<feature type="region of interest" description="Disordered" evidence="15">
    <location>
        <begin position="349"/>
        <end position="396"/>
    </location>
</feature>
<dbReference type="EC" id="2.7.11.22" evidence="2"/>
<dbReference type="AlphaFoldDB" id="A0A1X0NZD5"/>
<dbReference type="Proteomes" id="UP000192257">
    <property type="component" value="Unassembled WGS sequence"/>
</dbReference>
<evidence type="ECO:0000256" key="5">
    <source>
        <dbReference type="ARBA" id="ARBA00022679"/>
    </source>
</evidence>
<dbReference type="GO" id="GO:0005737">
    <property type="term" value="C:cytoplasm"/>
    <property type="evidence" value="ECO:0007669"/>
    <property type="project" value="TreeGrafter"/>
</dbReference>
<comment type="catalytic activity">
    <reaction evidence="9">
        <text>L-threonyl-[protein] + ATP = O-phospho-L-threonyl-[protein] + ADP + H(+)</text>
        <dbReference type="Rhea" id="RHEA:46608"/>
        <dbReference type="Rhea" id="RHEA-COMP:11060"/>
        <dbReference type="Rhea" id="RHEA-COMP:11605"/>
        <dbReference type="ChEBI" id="CHEBI:15378"/>
        <dbReference type="ChEBI" id="CHEBI:30013"/>
        <dbReference type="ChEBI" id="CHEBI:30616"/>
        <dbReference type="ChEBI" id="CHEBI:61977"/>
        <dbReference type="ChEBI" id="CHEBI:456216"/>
        <dbReference type="EC" id="2.7.11.22"/>
    </reaction>
</comment>
<dbReference type="SMART" id="SM00220">
    <property type="entry name" value="S_TKc"/>
    <property type="match status" value="1"/>
</dbReference>
<evidence type="ECO:0000256" key="8">
    <source>
        <dbReference type="ARBA" id="ARBA00022840"/>
    </source>
</evidence>
<dbReference type="InterPro" id="IPR000719">
    <property type="entry name" value="Prot_kinase_dom"/>
</dbReference>
<dbReference type="PROSITE" id="PS00107">
    <property type="entry name" value="PROTEIN_KINASE_ATP"/>
    <property type="match status" value="1"/>
</dbReference>
<dbReference type="PROSITE" id="PS00108">
    <property type="entry name" value="PROTEIN_KINASE_ST"/>
    <property type="match status" value="1"/>
</dbReference>